<evidence type="ECO:0000259" key="6">
    <source>
        <dbReference type="PROSITE" id="PS51012"/>
    </source>
</evidence>
<dbReference type="GO" id="GO:0140359">
    <property type="term" value="F:ABC-type transporter activity"/>
    <property type="evidence" value="ECO:0007669"/>
    <property type="project" value="InterPro"/>
</dbReference>
<dbReference type="InterPro" id="IPR047817">
    <property type="entry name" value="ABC2_TM_bact-type"/>
</dbReference>
<dbReference type="PROSITE" id="PS51012">
    <property type="entry name" value="ABC_TM2"/>
    <property type="match status" value="1"/>
</dbReference>
<dbReference type="Pfam" id="PF01061">
    <property type="entry name" value="ABC2_membrane"/>
    <property type="match status" value="1"/>
</dbReference>
<feature type="transmembrane region" description="Helical" evidence="5">
    <location>
        <begin position="108"/>
        <end position="134"/>
    </location>
</feature>
<keyword evidence="3 5" id="KW-1133">Transmembrane helix</keyword>
<gene>
    <name evidence="7" type="ORF">HMPREF3216_00171</name>
</gene>
<protein>
    <recommendedName>
        <fullName evidence="5">Transport permease protein</fullName>
    </recommendedName>
</protein>
<feature type="transmembrane region" description="Helical" evidence="5">
    <location>
        <begin position="276"/>
        <end position="298"/>
    </location>
</feature>
<comment type="caution">
    <text evidence="7">The sequence shown here is derived from an EMBL/GenBank/DDBJ whole genome shotgun (WGS) entry which is preliminary data.</text>
</comment>
<evidence type="ECO:0000256" key="3">
    <source>
        <dbReference type="ARBA" id="ARBA00022989"/>
    </source>
</evidence>
<keyword evidence="2 5" id="KW-0812">Transmembrane</keyword>
<keyword evidence="5" id="KW-1003">Cell membrane</keyword>
<dbReference type="GO" id="GO:0005886">
    <property type="term" value="C:plasma membrane"/>
    <property type="evidence" value="ECO:0007669"/>
    <property type="project" value="UniProtKB-SubCell"/>
</dbReference>
<evidence type="ECO:0000256" key="4">
    <source>
        <dbReference type="ARBA" id="ARBA00023136"/>
    </source>
</evidence>
<evidence type="ECO:0000313" key="8">
    <source>
        <dbReference type="Proteomes" id="UP000070558"/>
    </source>
</evidence>
<evidence type="ECO:0000256" key="5">
    <source>
        <dbReference type="RuleBase" id="RU361157"/>
    </source>
</evidence>
<dbReference type="EMBL" id="LRQA01000011">
    <property type="protein sequence ID" value="KXA19223.1"/>
    <property type="molecule type" value="Genomic_DNA"/>
</dbReference>
<dbReference type="Proteomes" id="UP000070558">
    <property type="component" value="Unassembled WGS sequence"/>
</dbReference>
<dbReference type="InterPro" id="IPR013525">
    <property type="entry name" value="ABC2_TM"/>
</dbReference>
<evidence type="ECO:0000256" key="2">
    <source>
        <dbReference type="ARBA" id="ARBA00022692"/>
    </source>
</evidence>
<name>A0A133NSG0_GARVA</name>
<feature type="transmembrane region" description="Helical" evidence="5">
    <location>
        <begin position="78"/>
        <end position="96"/>
    </location>
</feature>
<comment type="subcellular location">
    <subcellularLocation>
        <location evidence="5">Cell membrane</location>
        <topology evidence="5">Multi-pass membrane protein</topology>
    </subcellularLocation>
    <subcellularLocation>
        <location evidence="1">Membrane</location>
        <topology evidence="1">Multi-pass membrane protein</topology>
    </subcellularLocation>
</comment>
<dbReference type="PANTHER" id="PTHR43229">
    <property type="entry name" value="NODULATION PROTEIN J"/>
    <property type="match status" value="1"/>
</dbReference>
<dbReference type="OrthoDB" id="3243119at2"/>
<proteinExistence type="inferred from homology"/>
<reference evidence="7 8" key="1">
    <citation type="submission" date="2016-01" db="EMBL/GenBank/DDBJ databases">
        <authorList>
            <person name="Oliw E.H."/>
        </authorList>
    </citation>
    <scope>NUCLEOTIDE SEQUENCE [LARGE SCALE GENOMIC DNA]</scope>
    <source>
        <strain evidence="7 8">GED7760B</strain>
    </source>
</reference>
<feature type="transmembrane region" description="Helical" evidence="5">
    <location>
        <begin position="193"/>
        <end position="219"/>
    </location>
</feature>
<comment type="similarity">
    <text evidence="5">Belongs to the ABC-2 integral membrane protein family.</text>
</comment>
<dbReference type="RefSeq" id="WP_060786496.1">
    <property type="nucleotide sequence ID" value="NZ_JBLLQE010000006.1"/>
</dbReference>
<feature type="transmembrane region" description="Helical" evidence="5">
    <location>
        <begin position="225"/>
        <end position="245"/>
    </location>
</feature>
<evidence type="ECO:0000256" key="1">
    <source>
        <dbReference type="ARBA" id="ARBA00004141"/>
    </source>
</evidence>
<organism evidence="7 8">
    <name type="scientific">Gardnerella vaginalis</name>
    <dbReference type="NCBI Taxonomy" id="2702"/>
    <lineage>
        <taxon>Bacteria</taxon>
        <taxon>Bacillati</taxon>
        <taxon>Actinomycetota</taxon>
        <taxon>Actinomycetes</taxon>
        <taxon>Bifidobacteriales</taxon>
        <taxon>Bifidobacteriaceae</taxon>
        <taxon>Gardnerella</taxon>
    </lineage>
</organism>
<evidence type="ECO:0000313" key="7">
    <source>
        <dbReference type="EMBL" id="KXA19223.1"/>
    </source>
</evidence>
<keyword evidence="5" id="KW-0813">Transport</keyword>
<feature type="transmembrane region" description="Helical" evidence="5">
    <location>
        <begin position="154"/>
        <end position="181"/>
    </location>
</feature>
<feature type="domain" description="ABC transmembrane type-2" evidence="6">
    <location>
        <begin position="65"/>
        <end position="301"/>
    </location>
</feature>
<accession>A0A133NSG0</accession>
<dbReference type="PATRIC" id="fig|2702.99.peg.169"/>
<dbReference type="AlphaFoldDB" id="A0A133NSG0"/>
<keyword evidence="4 5" id="KW-0472">Membrane</keyword>
<dbReference type="InterPro" id="IPR051784">
    <property type="entry name" value="Nod_factor_ABC_transporter"/>
</dbReference>
<dbReference type="PANTHER" id="PTHR43229:SF2">
    <property type="entry name" value="NODULATION PROTEIN J"/>
    <property type="match status" value="1"/>
</dbReference>
<sequence length="316" mass="33887">MIRNNNQVETMRNKMQNKIIQNSKYAELHQYNQYSQYGHVSVLSSIRTGARVSIQSIPSLNSWNTAVIRMIVEPLLSTFLYVFLAGAVSGGFNGAANAATSAGFNHSLIASTLPAVMGACSISTSMTVSEALAWDRFEGTTPFVLTSAKVALPLWFGRIIALVTISLVSDAVTLFITMLVVSPSAFFVINMSALMLLFLIVPVASTGFGIAIAAISMMMNDVYTISNALSAILPIVCGVIAPISVFPKMMQYVLYVIPVTHVTQASRSIIDGSVNVGVSLLVILIVGMLWAIVGVIIWNIGVAVQQRKGTLTNIGF</sequence>